<evidence type="ECO:0000313" key="2">
    <source>
        <dbReference type="Proteomes" id="UP001205311"/>
    </source>
</evidence>
<evidence type="ECO:0000313" key="1">
    <source>
        <dbReference type="EMBL" id="MCP2257267.1"/>
    </source>
</evidence>
<organism evidence="1 2">
    <name type="scientific">Streptoalloteichus tenebrarius (strain ATCC 17920 / DSM 40477 / JCM 4838 / CBS 697.72 / NBRC 16177 / NCIMB 11028 / NRRL B-12390 / A12253. 1 / ISP 5477)</name>
    <name type="common">Streptomyces tenebrarius</name>
    <dbReference type="NCBI Taxonomy" id="1933"/>
    <lineage>
        <taxon>Bacteria</taxon>
        <taxon>Bacillati</taxon>
        <taxon>Actinomycetota</taxon>
        <taxon>Actinomycetes</taxon>
        <taxon>Pseudonocardiales</taxon>
        <taxon>Pseudonocardiaceae</taxon>
        <taxon>Streptoalloteichus</taxon>
    </lineage>
</organism>
<dbReference type="RefSeq" id="WP_253668230.1">
    <property type="nucleotide sequence ID" value="NZ_JAMTCP010000003.1"/>
</dbReference>
<proteinExistence type="predicted"/>
<dbReference type="EMBL" id="JAMTCP010000003">
    <property type="protein sequence ID" value="MCP2257267.1"/>
    <property type="molecule type" value="Genomic_DNA"/>
</dbReference>
<dbReference type="Proteomes" id="UP001205311">
    <property type="component" value="Unassembled WGS sequence"/>
</dbReference>
<gene>
    <name evidence="1" type="ORF">LX15_000952</name>
</gene>
<reference evidence="1 2" key="1">
    <citation type="submission" date="2022-06" db="EMBL/GenBank/DDBJ databases">
        <title>Genomic Encyclopedia of Archaeal and Bacterial Type Strains, Phase II (KMG-II): from individual species to whole genera.</title>
        <authorList>
            <person name="Goeker M."/>
        </authorList>
    </citation>
    <scope>NUCLEOTIDE SEQUENCE [LARGE SCALE GENOMIC DNA]</scope>
    <source>
        <strain evidence="1 2">DSM 40477</strain>
    </source>
</reference>
<dbReference type="Pfam" id="PF14430">
    <property type="entry name" value="Imm1"/>
    <property type="match status" value="1"/>
</dbReference>
<dbReference type="InterPro" id="IPR025680">
    <property type="entry name" value="DddI"/>
</dbReference>
<comment type="caution">
    <text evidence="1">The sequence shown here is derived from an EMBL/GenBank/DDBJ whole genome shotgun (WGS) entry which is preliminary data.</text>
</comment>
<accession>A0ABT1HP27</accession>
<keyword evidence="2" id="KW-1185">Reference proteome</keyword>
<name>A0ABT1HP27_STRSD</name>
<sequence length="148" mass="16393">MNYTLEIYLQSAVDQATPMYARTRQEVDAALDRIIAAAATFNHNPAMYVVDGLQWNDMPAQELAMDVDPQANMAALRYYGPDYEGAQVSLAEPAPARAPRLYRDIDSATPFPANAAITLDQLRAAVHEFHESGGHRPTCVEWQPADGW</sequence>
<protein>
    <submittedName>
        <fullName evidence="1">Immunity protein Imm1</fullName>
    </submittedName>
</protein>